<keyword evidence="1" id="KW-1133">Transmembrane helix</keyword>
<reference evidence="3 4" key="1">
    <citation type="submission" date="2021-02" db="EMBL/GenBank/DDBJ databases">
        <title>Niveibacterium changnyeongensis HC41.</title>
        <authorList>
            <person name="Kang M."/>
        </authorList>
    </citation>
    <scope>NUCLEOTIDE SEQUENCE [LARGE SCALE GENOMIC DNA]</scope>
    <source>
        <strain evidence="3 4">HC41</strain>
    </source>
</reference>
<sequence length="241" mass="26011">MQTSFSDWVSGADELSANSAQRQLLAIRTSARSRSHAGLRLQRQGRAWLATLIALSLGLILIPLLQNAGVRLALAPNVLNLLQIFLGVSVLVCVVLVASANHALRARVLLECGDRLRELAREFEKVCEDVGPGAISSHILDEFRLRHADTLRNLETPSRNDQRLALLDMPGEHRLGRGERMRLALRAQLTNVSGLALPLVIVALEAVFVAHALGLPQLGGDPLVASSVSAGDAEPSLRISR</sequence>
<gene>
    <name evidence="3" type="ORF">JY500_17705</name>
</gene>
<protein>
    <submittedName>
        <fullName evidence="3">SLATT domain-containing protein</fullName>
    </submittedName>
</protein>
<feature type="transmembrane region" description="Helical" evidence="1">
    <location>
        <begin position="189"/>
        <end position="213"/>
    </location>
</feature>
<dbReference type="Pfam" id="PF18160">
    <property type="entry name" value="SLATT_5"/>
    <property type="match status" value="1"/>
</dbReference>
<evidence type="ECO:0000313" key="3">
    <source>
        <dbReference type="EMBL" id="QSI76282.1"/>
    </source>
</evidence>
<keyword evidence="1" id="KW-0472">Membrane</keyword>
<feature type="domain" description="SMODS and SLOG-associating 2TM effector" evidence="2">
    <location>
        <begin position="27"/>
        <end position="125"/>
    </location>
</feature>
<feature type="transmembrane region" description="Helical" evidence="1">
    <location>
        <begin position="78"/>
        <end position="98"/>
    </location>
</feature>
<feature type="transmembrane region" description="Helical" evidence="1">
    <location>
        <begin position="47"/>
        <end position="66"/>
    </location>
</feature>
<dbReference type="NCBIfam" id="NF033631">
    <property type="entry name" value="SLATT_5"/>
    <property type="match status" value="1"/>
</dbReference>
<evidence type="ECO:0000256" key="1">
    <source>
        <dbReference type="SAM" id="Phobius"/>
    </source>
</evidence>
<organism evidence="3 4">
    <name type="scientific">Niveibacterium microcysteis</name>
    <dbReference type="NCBI Taxonomy" id="2811415"/>
    <lineage>
        <taxon>Bacteria</taxon>
        <taxon>Pseudomonadati</taxon>
        <taxon>Pseudomonadota</taxon>
        <taxon>Betaproteobacteria</taxon>
        <taxon>Rhodocyclales</taxon>
        <taxon>Rhodocyclaceae</taxon>
        <taxon>Niveibacterium</taxon>
    </lineage>
</organism>
<dbReference type="EMBL" id="CP071060">
    <property type="protein sequence ID" value="QSI76282.1"/>
    <property type="molecule type" value="Genomic_DNA"/>
</dbReference>
<proteinExistence type="predicted"/>
<evidence type="ECO:0000313" key="4">
    <source>
        <dbReference type="Proteomes" id="UP000663570"/>
    </source>
</evidence>
<name>A0ABX7M3F1_9RHOO</name>
<keyword evidence="1" id="KW-0812">Transmembrane</keyword>
<dbReference type="InterPro" id="IPR041115">
    <property type="entry name" value="SLATT_5"/>
</dbReference>
<dbReference type="RefSeq" id="WP_206254006.1">
    <property type="nucleotide sequence ID" value="NZ_CP071060.1"/>
</dbReference>
<evidence type="ECO:0000259" key="2">
    <source>
        <dbReference type="Pfam" id="PF18160"/>
    </source>
</evidence>
<dbReference type="Proteomes" id="UP000663570">
    <property type="component" value="Chromosome"/>
</dbReference>
<keyword evidence="4" id="KW-1185">Reference proteome</keyword>
<accession>A0ABX7M3F1</accession>